<sequence>MLRVHDVVTHYPSEYDKRTQNALLVRSNVLFPNKKGSPSSSGVLLNREHFWVILG</sequence>
<reference evidence="1" key="1">
    <citation type="submission" date="2014-11" db="EMBL/GenBank/DDBJ databases">
        <authorList>
            <person name="Amaro Gonzalez C."/>
        </authorList>
    </citation>
    <scope>NUCLEOTIDE SEQUENCE</scope>
</reference>
<dbReference type="AlphaFoldDB" id="A0A0E9Q371"/>
<reference evidence="1" key="2">
    <citation type="journal article" date="2015" name="Fish Shellfish Immunol.">
        <title>Early steps in the European eel (Anguilla anguilla)-Vibrio vulnificus interaction in the gills: Role of the RtxA13 toxin.</title>
        <authorList>
            <person name="Callol A."/>
            <person name="Pajuelo D."/>
            <person name="Ebbesson L."/>
            <person name="Teles M."/>
            <person name="MacKenzie S."/>
            <person name="Amaro C."/>
        </authorList>
    </citation>
    <scope>NUCLEOTIDE SEQUENCE</scope>
</reference>
<protein>
    <submittedName>
        <fullName evidence="1">Uncharacterized protein</fullName>
    </submittedName>
</protein>
<proteinExistence type="predicted"/>
<organism evidence="1">
    <name type="scientific">Anguilla anguilla</name>
    <name type="common">European freshwater eel</name>
    <name type="synonym">Muraena anguilla</name>
    <dbReference type="NCBI Taxonomy" id="7936"/>
    <lineage>
        <taxon>Eukaryota</taxon>
        <taxon>Metazoa</taxon>
        <taxon>Chordata</taxon>
        <taxon>Craniata</taxon>
        <taxon>Vertebrata</taxon>
        <taxon>Euteleostomi</taxon>
        <taxon>Actinopterygii</taxon>
        <taxon>Neopterygii</taxon>
        <taxon>Teleostei</taxon>
        <taxon>Anguilliformes</taxon>
        <taxon>Anguillidae</taxon>
        <taxon>Anguilla</taxon>
    </lineage>
</organism>
<dbReference type="EMBL" id="GBXM01098009">
    <property type="protein sequence ID" value="JAH10568.1"/>
    <property type="molecule type" value="Transcribed_RNA"/>
</dbReference>
<evidence type="ECO:0000313" key="1">
    <source>
        <dbReference type="EMBL" id="JAH10568.1"/>
    </source>
</evidence>
<name>A0A0E9Q371_ANGAN</name>
<accession>A0A0E9Q371</accession>